<dbReference type="SMART" id="SM00355">
    <property type="entry name" value="ZnF_C2H2"/>
    <property type="match status" value="3"/>
</dbReference>
<feature type="domain" description="C2H2-type" evidence="8">
    <location>
        <begin position="197"/>
        <end position="226"/>
    </location>
</feature>
<gene>
    <name evidence="9" type="ORF">HDK90DRAFT_470545</name>
</gene>
<evidence type="ECO:0000256" key="4">
    <source>
        <dbReference type="ARBA" id="ARBA00022833"/>
    </source>
</evidence>
<keyword evidence="3 6" id="KW-0863">Zinc-finger</keyword>
<evidence type="ECO:0000259" key="8">
    <source>
        <dbReference type="PROSITE" id="PS50157"/>
    </source>
</evidence>
<keyword evidence="1" id="KW-0479">Metal-binding</keyword>
<feature type="domain" description="C2H2-type" evidence="8">
    <location>
        <begin position="164"/>
        <end position="194"/>
    </location>
</feature>
<dbReference type="InterPro" id="IPR013087">
    <property type="entry name" value="Znf_C2H2_type"/>
</dbReference>
<keyword evidence="7" id="KW-0732">Signal</keyword>
<evidence type="ECO:0000256" key="3">
    <source>
        <dbReference type="ARBA" id="ARBA00022771"/>
    </source>
</evidence>
<dbReference type="PROSITE" id="PS00028">
    <property type="entry name" value="ZINC_FINGER_C2H2_1"/>
    <property type="match status" value="3"/>
</dbReference>
<proteinExistence type="predicted"/>
<evidence type="ECO:0000313" key="10">
    <source>
        <dbReference type="Proteomes" id="UP001492380"/>
    </source>
</evidence>
<evidence type="ECO:0000313" key="9">
    <source>
        <dbReference type="EMBL" id="KAK8223839.1"/>
    </source>
</evidence>
<dbReference type="PANTHER" id="PTHR14003:SF19">
    <property type="entry name" value="YY2 TRANSCRIPTION FACTOR"/>
    <property type="match status" value="1"/>
</dbReference>
<evidence type="ECO:0000256" key="1">
    <source>
        <dbReference type="ARBA" id="ARBA00022723"/>
    </source>
</evidence>
<feature type="domain" description="C2H2-type" evidence="8">
    <location>
        <begin position="228"/>
        <end position="258"/>
    </location>
</feature>
<sequence length="259" mass="28808">MPSLLLALLLLVLFADAAQASSDFPFDPFTVDSSLGPPYGDPEGLLSFCTICDLGALCTHGIQRVLPSSGIERVLRAADFLEHPEWPRDAYQFDPPISSIPGPTEPTPYPTTMARISRQTGPSGRIDNDDMAVWTTDTYTPGFGLEDDEVPVVKKRFRRSTNGFPCTASDCSSVFDRQCDLDRHCKTSHTSASDRPFKCTHPRCDLSFVYPKDLRRHKSTHSKGTRQHLCPIETCDGAFSRKDNLHRHVKNKHSAHSMS</sequence>
<feature type="chain" id="PRO_5045600581" description="C2H2 type master regulator of conidiophore development brlA" evidence="7">
    <location>
        <begin position="21"/>
        <end position="259"/>
    </location>
</feature>
<protein>
    <recommendedName>
        <fullName evidence="5">C2H2 type master regulator of conidiophore development brlA</fullName>
    </recommendedName>
</protein>
<evidence type="ECO:0000256" key="6">
    <source>
        <dbReference type="PROSITE-ProRule" id="PRU00042"/>
    </source>
</evidence>
<keyword evidence="10" id="KW-1185">Reference proteome</keyword>
<dbReference type="Proteomes" id="UP001492380">
    <property type="component" value="Unassembled WGS sequence"/>
</dbReference>
<feature type="signal peptide" evidence="7">
    <location>
        <begin position="1"/>
        <end position="20"/>
    </location>
</feature>
<keyword evidence="2" id="KW-0677">Repeat</keyword>
<dbReference type="Gene3D" id="3.30.160.60">
    <property type="entry name" value="Classic Zinc Finger"/>
    <property type="match status" value="2"/>
</dbReference>
<reference evidence="9 10" key="1">
    <citation type="submission" date="2024-04" db="EMBL/GenBank/DDBJ databases">
        <title>Phyllosticta paracitricarpa is synonymous to the EU quarantine fungus P. citricarpa based on phylogenomic analyses.</title>
        <authorList>
            <consortium name="Lawrence Berkeley National Laboratory"/>
            <person name="Van Ingen-Buijs V.A."/>
            <person name="Van Westerhoven A.C."/>
            <person name="Haridas S."/>
            <person name="Skiadas P."/>
            <person name="Martin F."/>
            <person name="Groenewald J.Z."/>
            <person name="Crous P.W."/>
            <person name="Seidl M.F."/>
        </authorList>
    </citation>
    <scope>NUCLEOTIDE SEQUENCE [LARGE SCALE GENOMIC DNA]</scope>
    <source>
        <strain evidence="9 10">CBS 123374</strain>
    </source>
</reference>
<organism evidence="9 10">
    <name type="scientific">Phyllosticta capitalensis</name>
    <dbReference type="NCBI Taxonomy" id="121624"/>
    <lineage>
        <taxon>Eukaryota</taxon>
        <taxon>Fungi</taxon>
        <taxon>Dikarya</taxon>
        <taxon>Ascomycota</taxon>
        <taxon>Pezizomycotina</taxon>
        <taxon>Dothideomycetes</taxon>
        <taxon>Dothideomycetes incertae sedis</taxon>
        <taxon>Botryosphaeriales</taxon>
        <taxon>Phyllostictaceae</taxon>
        <taxon>Phyllosticta</taxon>
    </lineage>
</organism>
<accession>A0ABR1YAL2</accession>
<comment type="caution">
    <text evidence="9">The sequence shown here is derived from an EMBL/GenBank/DDBJ whole genome shotgun (WGS) entry which is preliminary data.</text>
</comment>
<evidence type="ECO:0000256" key="2">
    <source>
        <dbReference type="ARBA" id="ARBA00022737"/>
    </source>
</evidence>
<dbReference type="PANTHER" id="PTHR14003">
    <property type="entry name" value="TRANSCRIPTIONAL REPRESSOR PROTEIN YY"/>
    <property type="match status" value="1"/>
</dbReference>
<name>A0ABR1YAL2_9PEZI</name>
<dbReference type="InterPro" id="IPR036236">
    <property type="entry name" value="Znf_C2H2_sf"/>
</dbReference>
<evidence type="ECO:0000256" key="7">
    <source>
        <dbReference type="SAM" id="SignalP"/>
    </source>
</evidence>
<dbReference type="EMBL" id="JBBWRZ010000013">
    <property type="protein sequence ID" value="KAK8223839.1"/>
    <property type="molecule type" value="Genomic_DNA"/>
</dbReference>
<dbReference type="SUPFAM" id="SSF57667">
    <property type="entry name" value="beta-beta-alpha zinc fingers"/>
    <property type="match status" value="2"/>
</dbReference>
<dbReference type="PROSITE" id="PS50157">
    <property type="entry name" value="ZINC_FINGER_C2H2_2"/>
    <property type="match status" value="3"/>
</dbReference>
<evidence type="ECO:0000256" key="5">
    <source>
        <dbReference type="ARBA" id="ARBA00044085"/>
    </source>
</evidence>
<keyword evidence="4" id="KW-0862">Zinc</keyword>